<name>A0A0F9H2X4_9ZZZZ</name>
<sequence>MVIETFRIMQDYRWHRLRREGQDIPECPDSIAWGLIEPHEAQAERNHGQSLKTLSKRGGLAPSEAVAVLEDRRYHHMTDFEAINRLSEIIGDTP</sequence>
<accession>A0A0F9H2X4</accession>
<protein>
    <submittedName>
        <fullName evidence="1">Uncharacterized protein</fullName>
    </submittedName>
</protein>
<dbReference type="AlphaFoldDB" id="A0A0F9H2X4"/>
<reference evidence="1" key="1">
    <citation type="journal article" date="2015" name="Nature">
        <title>Complex archaea that bridge the gap between prokaryotes and eukaryotes.</title>
        <authorList>
            <person name="Spang A."/>
            <person name="Saw J.H."/>
            <person name="Jorgensen S.L."/>
            <person name="Zaremba-Niedzwiedzka K."/>
            <person name="Martijn J."/>
            <person name="Lind A.E."/>
            <person name="van Eijk R."/>
            <person name="Schleper C."/>
            <person name="Guy L."/>
            <person name="Ettema T.J."/>
        </authorList>
    </citation>
    <scope>NUCLEOTIDE SEQUENCE</scope>
</reference>
<dbReference type="EMBL" id="LAZR01016236">
    <property type="protein sequence ID" value="KKM05390.1"/>
    <property type="molecule type" value="Genomic_DNA"/>
</dbReference>
<comment type="caution">
    <text evidence="1">The sequence shown here is derived from an EMBL/GenBank/DDBJ whole genome shotgun (WGS) entry which is preliminary data.</text>
</comment>
<gene>
    <name evidence="1" type="ORF">LCGC14_1754580</name>
</gene>
<evidence type="ECO:0000313" key="1">
    <source>
        <dbReference type="EMBL" id="KKM05390.1"/>
    </source>
</evidence>
<organism evidence="1">
    <name type="scientific">marine sediment metagenome</name>
    <dbReference type="NCBI Taxonomy" id="412755"/>
    <lineage>
        <taxon>unclassified sequences</taxon>
        <taxon>metagenomes</taxon>
        <taxon>ecological metagenomes</taxon>
    </lineage>
</organism>
<proteinExistence type="predicted"/>